<dbReference type="SUPFAM" id="SSF74653">
    <property type="entry name" value="TolA/TonB C-terminal domain"/>
    <property type="match status" value="1"/>
</dbReference>
<organism evidence="13 14">
    <name type="scientific">Parathalassolituus penaei</name>
    <dbReference type="NCBI Taxonomy" id="2997323"/>
    <lineage>
        <taxon>Bacteria</taxon>
        <taxon>Pseudomonadati</taxon>
        <taxon>Pseudomonadota</taxon>
        <taxon>Gammaproteobacteria</taxon>
        <taxon>Oceanospirillales</taxon>
        <taxon>Oceanospirillaceae</taxon>
        <taxon>Parathalassolituus</taxon>
    </lineage>
</organism>
<evidence type="ECO:0000256" key="1">
    <source>
        <dbReference type="ARBA" id="ARBA00004383"/>
    </source>
</evidence>
<dbReference type="Gene3D" id="3.30.1150.10">
    <property type="match status" value="1"/>
</dbReference>
<feature type="region of interest" description="Disordered" evidence="10">
    <location>
        <begin position="56"/>
        <end position="86"/>
    </location>
</feature>
<dbReference type="AlphaFoldDB" id="A0A9X3EEX5"/>
<evidence type="ECO:0000313" key="14">
    <source>
        <dbReference type="Proteomes" id="UP001150830"/>
    </source>
</evidence>
<evidence type="ECO:0000256" key="6">
    <source>
        <dbReference type="ARBA" id="ARBA00022692"/>
    </source>
</evidence>
<name>A0A9X3EEX5_9GAMM</name>
<evidence type="ECO:0000313" key="13">
    <source>
        <dbReference type="EMBL" id="MCY0965955.1"/>
    </source>
</evidence>
<feature type="transmembrane region" description="Helical" evidence="11">
    <location>
        <begin position="6"/>
        <end position="26"/>
    </location>
</feature>
<reference evidence="13" key="1">
    <citation type="submission" date="2022-11" db="EMBL/GenBank/DDBJ databases">
        <title>Parathalassolutuus dongxingensis gen. nov., sp. nov., a novel member of family Oceanospirillaceae isolated from a coastal shrimp pond in Guangxi, China.</title>
        <authorList>
            <person name="Chen H."/>
        </authorList>
    </citation>
    <scope>NUCLEOTIDE SEQUENCE</scope>
    <source>
        <strain evidence="13">G-43</strain>
    </source>
</reference>
<protein>
    <submittedName>
        <fullName evidence="13">Energy transducer TonB</fullName>
    </submittedName>
</protein>
<feature type="compositionally biased region" description="Basic and acidic residues" evidence="10">
    <location>
        <begin position="56"/>
        <end position="72"/>
    </location>
</feature>
<comment type="caution">
    <text evidence="13">The sequence shown here is derived from an EMBL/GenBank/DDBJ whole genome shotgun (WGS) entry which is preliminary data.</text>
</comment>
<evidence type="ECO:0000256" key="4">
    <source>
        <dbReference type="ARBA" id="ARBA00022475"/>
    </source>
</evidence>
<dbReference type="GO" id="GO:0015031">
    <property type="term" value="P:protein transport"/>
    <property type="evidence" value="ECO:0007669"/>
    <property type="project" value="UniProtKB-KW"/>
</dbReference>
<dbReference type="Proteomes" id="UP001150830">
    <property type="component" value="Unassembled WGS sequence"/>
</dbReference>
<evidence type="ECO:0000256" key="9">
    <source>
        <dbReference type="ARBA" id="ARBA00023136"/>
    </source>
</evidence>
<evidence type="ECO:0000256" key="5">
    <source>
        <dbReference type="ARBA" id="ARBA00022519"/>
    </source>
</evidence>
<dbReference type="EMBL" id="JAPNOA010000029">
    <property type="protein sequence ID" value="MCY0965955.1"/>
    <property type="molecule type" value="Genomic_DNA"/>
</dbReference>
<keyword evidence="8 11" id="KW-1133">Transmembrane helix</keyword>
<accession>A0A9X3EEX5</accession>
<evidence type="ECO:0000256" key="2">
    <source>
        <dbReference type="ARBA" id="ARBA00006555"/>
    </source>
</evidence>
<dbReference type="PROSITE" id="PS52015">
    <property type="entry name" value="TONB_CTD"/>
    <property type="match status" value="1"/>
</dbReference>
<dbReference type="InterPro" id="IPR037682">
    <property type="entry name" value="TonB_C"/>
</dbReference>
<evidence type="ECO:0000259" key="12">
    <source>
        <dbReference type="PROSITE" id="PS52015"/>
    </source>
</evidence>
<keyword evidence="7" id="KW-0653">Protein transport</keyword>
<evidence type="ECO:0000256" key="7">
    <source>
        <dbReference type="ARBA" id="ARBA00022927"/>
    </source>
</evidence>
<keyword evidence="14" id="KW-1185">Reference proteome</keyword>
<feature type="domain" description="TonB C-terminal" evidence="12">
    <location>
        <begin position="118"/>
        <end position="215"/>
    </location>
</feature>
<evidence type="ECO:0000256" key="8">
    <source>
        <dbReference type="ARBA" id="ARBA00022989"/>
    </source>
</evidence>
<keyword evidence="5" id="KW-0997">Cell inner membrane</keyword>
<dbReference type="PANTHER" id="PTHR33446">
    <property type="entry name" value="PROTEIN TONB-RELATED"/>
    <property type="match status" value="1"/>
</dbReference>
<keyword evidence="9 11" id="KW-0472">Membrane</keyword>
<dbReference type="GO" id="GO:0055085">
    <property type="term" value="P:transmembrane transport"/>
    <property type="evidence" value="ECO:0007669"/>
    <property type="project" value="InterPro"/>
</dbReference>
<comment type="similarity">
    <text evidence="2">Belongs to the TonB family.</text>
</comment>
<keyword evidence="6 11" id="KW-0812">Transmembrane</keyword>
<dbReference type="InterPro" id="IPR051045">
    <property type="entry name" value="TonB-dependent_transducer"/>
</dbReference>
<dbReference type="RefSeq" id="WP_283174164.1">
    <property type="nucleotide sequence ID" value="NZ_JAPNOA010000029.1"/>
</dbReference>
<evidence type="ECO:0000256" key="3">
    <source>
        <dbReference type="ARBA" id="ARBA00022448"/>
    </source>
</evidence>
<sequence>MVSTLLRFGVAMVVAVMATFAVFWMMQSLVSSGGSVLNDQNHTRIQNFVMAKADDDVQTKERMPRKPPETMKEPAQPQMPKPDVARADAKGGMDVGGFQIGADLSVDAGLAGGAGEAASDGEFLPIVKVAPNYPRRAAAKGIEGYVVVEFTVTALGTVDNPVVVEADPVNVFDREALAAVRKFKYKPKVENGQPVAVPGVRNIIRFELEKNGRKG</sequence>
<proteinExistence type="inferred from homology"/>
<dbReference type="InterPro" id="IPR006260">
    <property type="entry name" value="TonB/TolA_C"/>
</dbReference>
<keyword evidence="4" id="KW-1003">Cell membrane</keyword>
<comment type="subcellular location">
    <subcellularLocation>
        <location evidence="1">Cell inner membrane</location>
        <topology evidence="1">Single-pass membrane protein</topology>
        <orientation evidence="1">Periplasmic side</orientation>
    </subcellularLocation>
</comment>
<dbReference type="NCBIfam" id="TIGR01352">
    <property type="entry name" value="tonB_Cterm"/>
    <property type="match status" value="1"/>
</dbReference>
<dbReference type="GO" id="GO:0005886">
    <property type="term" value="C:plasma membrane"/>
    <property type="evidence" value="ECO:0007669"/>
    <property type="project" value="UniProtKB-SubCell"/>
</dbReference>
<keyword evidence="3" id="KW-0813">Transport</keyword>
<dbReference type="Pfam" id="PF03544">
    <property type="entry name" value="TonB_C"/>
    <property type="match status" value="1"/>
</dbReference>
<evidence type="ECO:0000256" key="11">
    <source>
        <dbReference type="SAM" id="Phobius"/>
    </source>
</evidence>
<gene>
    <name evidence="13" type="ORF">OUO13_12215</name>
</gene>
<dbReference type="PANTHER" id="PTHR33446:SF14">
    <property type="entry name" value="PROTEIN TONB"/>
    <property type="match status" value="1"/>
</dbReference>
<evidence type="ECO:0000256" key="10">
    <source>
        <dbReference type="SAM" id="MobiDB-lite"/>
    </source>
</evidence>